<proteinExistence type="predicted"/>
<sequence>NSDKLMTSETKLNTEVIINHTLSLLTDSLKKLNRKLIRRQSKVVEEVLGIEDNNN</sequence>
<accession>A0ABN7X0B0</accession>
<gene>
    <name evidence="1" type="ORF">GMARGA_LOCUS37375</name>
</gene>
<comment type="caution">
    <text evidence="1">The sequence shown here is derived from an EMBL/GenBank/DDBJ whole genome shotgun (WGS) entry which is preliminary data.</text>
</comment>
<evidence type="ECO:0000313" key="2">
    <source>
        <dbReference type="Proteomes" id="UP000789901"/>
    </source>
</evidence>
<evidence type="ECO:0000313" key="1">
    <source>
        <dbReference type="EMBL" id="CAG8844942.1"/>
    </source>
</evidence>
<organism evidence="1 2">
    <name type="scientific">Gigaspora margarita</name>
    <dbReference type="NCBI Taxonomy" id="4874"/>
    <lineage>
        <taxon>Eukaryota</taxon>
        <taxon>Fungi</taxon>
        <taxon>Fungi incertae sedis</taxon>
        <taxon>Mucoromycota</taxon>
        <taxon>Glomeromycotina</taxon>
        <taxon>Glomeromycetes</taxon>
        <taxon>Diversisporales</taxon>
        <taxon>Gigasporaceae</taxon>
        <taxon>Gigaspora</taxon>
    </lineage>
</organism>
<dbReference type="Proteomes" id="UP000789901">
    <property type="component" value="Unassembled WGS sequence"/>
</dbReference>
<dbReference type="EMBL" id="CAJVQB010077651">
    <property type="protein sequence ID" value="CAG8844942.1"/>
    <property type="molecule type" value="Genomic_DNA"/>
</dbReference>
<reference evidence="1 2" key="1">
    <citation type="submission" date="2021-06" db="EMBL/GenBank/DDBJ databases">
        <authorList>
            <person name="Kallberg Y."/>
            <person name="Tangrot J."/>
            <person name="Rosling A."/>
        </authorList>
    </citation>
    <scope>NUCLEOTIDE SEQUENCE [LARGE SCALE GENOMIC DNA]</scope>
    <source>
        <strain evidence="1 2">120-4 pot B 10/14</strain>
    </source>
</reference>
<feature type="non-terminal residue" evidence="1">
    <location>
        <position position="1"/>
    </location>
</feature>
<protein>
    <submittedName>
        <fullName evidence="1">23215_t:CDS:1</fullName>
    </submittedName>
</protein>
<keyword evidence="2" id="KW-1185">Reference proteome</keyword>
<name>A0ABN7X0B0_GIGMA</name>